<dbReference type="OrthoDB" id="1675500at2"/>
<dbReference type="PANTHER" id="PTHR11735">
    <property type="entry name" value="TRNA N6-ADENOSINE THREONYLCARBAMOYLTRANSFERASE"/>
    <property type="match status" value="1"/>
</dbReference>
<keyword evidence="6" id="KW-0012">Acyltransferase</keyword>
<evidence type="ECO:0000256" key="3">
    <source>
        <dbReference type="ARBA" id="ARBA00022694"/>
    </source>
</evidence>
<keyword evidence="5" id="KW-0408">Iron</keyword>
<dbReference type="RefSeq" id="WP_069641935.1">
    <property type="nucleotide sequence ID" value="NZ_MIJE01000001.1"/>
</dbReference>
<keyword evidence="3" id="KW-0819">tRNA processing</keyword>
<accession>A0A1E5G5K4</accession>
<comment type="caution">
    <text evidence="9">The sequence shown here is derived from an EMBL/GenBank/DDBJ whole genome shotgun (WGS) entry which is preliminary data.</text>
</comment>
<dbReference type="Gene3D" id="3.30.420.40">
    <property type="match status" value="2"/>
</dbReference>
<dbReference type="InterPro" id="IPR017861">
    <property type="entry name" value="KAE1/TsaD"/>
</dbReference>
<proteinExistence type="predicted"/>
<reference evidence="9 10" key="1">
    <citation type="submission" date="2016-09" db="EMBL/GenBank/DDBJ databases">
        <title>Draft genome sequence for the type strain of Desulfuribacillus alkaliarsenatis AHT28, an obligately anaerobic, sulfidogenic bacterium isolated from Russian soda lake sediments.</title>
        <authorList>
            <person name="Abin C.A."/>
            <person name="Hollibaugh J.T."/>
        </authorList>
    </citation>
    <scope>NUCLEOTIDE SEQUENCE [LARGE SCALE GENOMIC DNA]</scope>
    <source>
        <strain evidence="9 10">AHT28</strain>
    </source>
</reference>
<dbReference type="EMBL" id="MIJE01000001">
    <property type="protein sequence ID" value="OEF98443.1"/>
    <property type="molecule type" value="Genomic_DNA"/>
</dbReference>
<evidence type="ECO:0000259" key="8">
    <source>
        <dbReference type="Pfam" id="PF00814"/>
    </source>
</evidence>
<evidence type="ECO:0000313" key="10">
    <source>
        <dbReference type="Proteomes" id="UP000094296"/>
    </source>
</evidence>
<dbReference type="InterPro" id="IPR000905">
    <property type="entry name" value="Gcp-like_dom"/>
</dbReference>
<dbReference type="GO" id="GO:0046872">
    <property type="term" value="F:metal ion binding"/>
    <property type="evidence" value="ECO:0007669"/>
    <property type="project" value="UniProtKB-KW"/>
</dbReference>
<evidence type="ECO:0000256" key="1">
    <source>
        <dbReference type="ARBA" id="ARBA00012156"/>
    </source>
</evidence>
<dbReference type="Pfam" id="PF00814">
    <property type="entry name" value="TsaD"/>
    <property type="match status" value="1"/>
</dbReference>
<dbReference type="STRING" id="766136.BHF68_01850"/>
<evidence type="ECO:0000256" key="7">
    <source>
        <dbReference type="ARBA" id="ARBA00048117"/>
    </source>
</evidence>
<evidence type="ECO:0000313" key="9">
    <source>
        <dbReference type="EMBL" id="OEF98443.1"/>
    </source>
</evidence>
<evidence type="ECO:0000256" key="5">
    <source>
        <dbReference type="ARBA" id="ARBA00023004"/>
    </source>
</evidence>
<sequence>MKDVVVGIDTSAYTTSICAIDTADNKILFENRKILDVPLGEKGLRQNMAVFQHMKNLPCFIEELFSKVQSQRIACLAVSDKPRSLTGSYMPVFFAGHTYARVLASSLNVPLYTFSHQEGHIAAGLTTLDTSLTAKQFIAIQISGGTSEVCIVEQLENGFNIELIGGTRDLHAGQFIDRVGVKMGLAFPAGKHLEKVALEAREKLVIPSSVKGYDFSFSGPATKAERLLEQGIAETDVARAVEHCIGKTLEKIIRKAKESYNVNDVLVVGGVASNEYIRNYLKTKCGHPVVRVNINFAKIEYSSDNAYGVAVLGNNKHRNILVD</sequence>
<dbReference type="AlphaFoldDB" id="A0A1E5G5K4"/>
<dbReference type="Proteomes" id="UP000094296">
    <property type="component" value="Unassembled WGS sequence"/>
</dbReference>
<dbReference type="GO" id="GO:0061711">
    <property type="term" value="F:tRNA N(6)-L-threonylcarbamoyladenine synthase activity"/>
    <property type="evidence" value="ECO:0007669"/>
    <property type="project" value="UniProtKB-EC"/>
</dbReference>
<keyword evidence="10" id="KW-1185">Reference proteome</keyword>
<dbReference type="SUPFAM" id="SSF53067">
    <property type="entry name" value="Actin-like ATPase domain"/>
    <property type="match status" value="1"/>
</dbReference>
<name>A0A1E5G5K4_9FIRM</name>
<keyword evidence="4" id="KW-0479">Metal-binding</keyword>
<evidence type="ECO:0000256" key="6">
    <source>
        <dbReference type="ARBA" id="ARBA00023315"/>
    </source>
</evidence>
<evidence type="ECO:0000256" key="2">
    <source>
        <dbReference type="ARBA" id="ARBA00022679"/>
    </source>
</evidence>
<dbReference type="EC" id="2.3.1.234" evidence="1"/>
<dbReference type="PANTHER" id="PTHR11735:SF6">
    <property type="entry name" value="TRNA N6-ADENOSINE THREONYLCARBAMOYLTRANSFERASE, MITOCHONDRIAL"/>
    <property type="match status" value="1"/>
</dbReference>
<gene>
    <name evidence="9" type="ORF">BHF68_01850</name>
</gene>
<feature type="domain" description="Gcp-like" evidence="8">
    <location>
        <begin position="49"/>
        <end position="308"/>
    </location>
</feature>
<keyword evidence="2" id="KW-0808">Transferase</keyword>
<evidence type="ECO:0000256" key="4">
    <source>
        <dbReference type="ARBA" id="ARBA00022723"/>
    </source>
</evidence>
<comment type="catalytic activity">
    <reaction evidence="7">
        <text>L-threonylcarbamoyladenylate + adenosine(37) in tRNA = N(6)-L-threonylcarbamoyladenosine(37) in tRNA + AMP + H(+)</text>
        <dbReference type="Rhea" id="RHEA:37059"/>
        <dbReference type="Rhea" id="RHEA-COMP:10162"/>
        <dbReference type="Rhea" id="RHEA-COMP:10163"/>
        <dbReference type="ChEBI" id="CHEBI:15378"/>
        <dbReference type="ChEBI" id="CHEBI:73682"/>
        <dbReference type="ChEBI" id="CHEBI:74411"/>
        <dbReference type="ChEBI" id="CHEBI:74418"/>
        <dbReference type="ChEBI" id="CHEBI:456215"/>
        <dbReference type="EC" id="2.3.1.234"/>
    </reaction>
</comment>
<dbReference type="PRINTS" id="PR00789">
    <property type="entry name" value="OSIALOPTASE"/>
</dbReference>
<protein>
    <recommendedName>
        <fullName evidence="1">N(6)-L-threonylcarbamoyladenine synthase</fullName>
        <ecNumber evidence="1">2.3.1.234</ecNumber>
    </recommendedName>
</protein>
<dbReference type="InterPro" id="IPR043129">
    <property type="entry name" value="ATPase_NBD"/>
</dbReference>
<dbReference type="GO" id="GO:0008033">
    <property type="term" value="P:tRNA processing"/>
    <property type="evidence" value="ECO:0007669"/>
    <property type="project" value="UniProtKB-KW"/>
</dbReference>
<organism evidence="9 10">
    <name type="scientific">Desulfuribacillus alkaliarsenatis</name>
    <dbReference type="NCBI Taxonomy" id="766136"/>
    <lineage>
        <taxon>Bacteria</taxon>
        <taxon>Bacillati</taxon>
        <taxon>Bacillota</taxon>
        <taxon>Desulfuribacillia</taxon>
        <taxon>Desulfuribacillales</taxon>
        <taxon>Desulfuribacillaceae</taxon>
        <taxon>Desulfuribacillus</taxon>
    </lineage>
</organism>